<dbReference type="EMBL" id="CAXLJL010000545">
    <property type="protein sequence ID" value="CAL5138895.1"/>
    <property type="molecule type" value="Genomic_DNA"/>
</dbReference>
<evidence type="ECO:0000256" key="2">
    <source>
        <dbReference type="SAM" id="Phobius"/>
    </source>
</evidence>
<name>A0AAV2TQ68_CALDB</name>
<keyword evidence="2" id="KW-0472">Membrane</keyword>
<feature type="transmembrane region" description="Helical" evidence="2">
    <location>
        <begin position="184"/>
        <end position="203"/>
    </location>
</feature>
<gene>
    <name evidence="3" type="ORF">CDAUBV1_LOCUS13754</name>
</gene>
<keyword evidence="2" id="KW-0812">Transmembrane</keyword>
<feature type="transmembrane region" description="Helical" evidence="2">
    <location>
        <begin position="151"/>
        <end position="178"/>
    </location>
</feature>
<keyword evidence="2" id="KW-1133">Transmembrane helix</keyword>
<protein>
    <submittedName>
        <fullName evidence="3">Uncharacterized protein</fullName>
    </submittedName>
</protein>
<proteinExistence type="predicted"/>
<accession>A0AAV2TQ68</accession>
<organism evidence="3 4">
    <name type="scientific">Calicophoron daubneyi</name>
    <name type="common">Rumen fluke</name>
    <name type="synonym">Paramphistomum daubneyi</name>
    <dbReference type="NCBI Taxonomy" id="300641"/>
    <lineage>
        <taxon>Eukaryota</taxon>
        <taxon>Metazoa</taxon>
        <taxon>Spiralia</taxon>
        <taxon>Lophotrochozoa</taxon>
        <taxon>Platyhelminthes</taxon>
        <taxon>Trematoda</taxon>
        <taxon>Digenea</taxon>
        <taxon>Plagiorchiida</taxon>
        <taxon>Pronocephalata</taxon>
        <taxon>Paramphistomoidea</taxon>
        <taxon>Paramphistomidae</taxon>
        <taxon>Calicophoron</taxon>
    </lineage>
</organism>
<feature type="compositionally biased region" description="Polar residues" evidence="1">
    <location>
        <begin position="246"/>
        <end position="257"/>
    </location>
</feature>
<feature type="region of interest" description="Disordered" evidence="1">
    <location>
        <begin position="234"/>
        <end position="271"/>
    </location>
</feature>
<evidence type="ECO:0000313" key="4">
    <source>
        <dbReference type="Proteomes" id="UP001497525"/>
    </source>
</evidence>
<dbReference type="AlphaFoldDB" id="A0AAV2TQ68"/>
<comment type="caution">
    <text evidence="3">The sequence shown here is derived from an EMBL/GenBank/DDBJ whole genome shotgun (WGS) entry which is preliminary data.</text>
</comment>
<dbReference type="Proteomes" id="UP001497525">
    <property type="component" value="Unassembled WGS sequence"/>
</dbReference>
<evidence type="ECO:0000256" key="1">
    <source>
        <dbReference type="SAM" id="MobiDB-lite"/>
    </source>
</evidence>
<reference evidence="3" key="1">
    <citation type="submission" date="2024-06" db="EMBL/GenBank/DDBJ databases">
        <authorList>
            <person name="Liu X."/>
            <person name="Lenzi L."/>
            <person name="Haldenby T S."/>
            <person name="Uol C."/>
        </authorList>
    </citation>
    <scope>NUCLEOTIDE SEQUENCE</scope>
</reference>
<feature type="region of interest" description="Disordered" evidence="1">
    <location>
        <begin position="57"/>
        <end position="106"/>
    </location>
</feature>
<evidence type="ECO:0000313" key="3">
    <source>
        <dbReference type="EMBL" id="CAL5138895.1"/>
    </source>
</evidence>
<sequence length="362" mass="40262">MENRTVRLSNRDGQKQSLKCSVIFEDSPRLERMTSGETDFSQNQIGSDHVNRVKNFRDNQKSRGEVVNTSANGEPRKTNNPRIEIPVSGVAKNNTSPSLSGGSSSTLSTLSFLSDNPHEYKSTSIADNLKNLKRIHRKVKRRKRWRRCKRITYSLFTRIFLPFTMFCGILLVICGHILKIHYAIIVGCIVLLSAMGCTIQVCFSDRSFPNKFDPSSVPFSIPAEDITSVTKFGTTQPQADVKPSQHKQTSSGGPDQNNVEDKAPAEKASTASITDVQVKRLSMALNRVANNALRATQMNEPSGVLRMARRLTLASSAMGLGEQEYGVHDPNWLTGSHIRHGVRRSLAWNATGASRFYAQNYD</sequence>
<feature type="compositionally biased region" description="Low complexity" evidence="1">
    <location>
        <begin position="95"/>
        <end position="106"/>
    </location>
</feature>